<dbReference type="SUPFAM" id="SSF53474">
    <property type="entry name" value="alpha/beta-Hydrolases"/>
    <property type="match status" value="1"/>
</dbReference>
<dbReference type="InterPro" id="IPR017208">
    <property type="entry name" value="UCP037442_abhydr"/>
</dbReference>
<dbReference type="InterPro" id="IPR022742">
    <property type="entry name" value="Hydrolase_4"/>
</dbReference>
<dbReference type="AlphaFoldDB" id="A0A484RHL7"/>
<sequence length="357" mass="39554">MSSEMGANPDGEHPPMSTQPSPPLPISFQAADGHTLHGRLWRQEGRDPDRSLVILNAATSVASRYYGRYADYLFRHGMDVMTYDYRGIGLSREGSLRQLDAGWTTWGEQDFEAAIQYAFTSRPYQPIDVVAHSVGGFVTGLAASNHRLRRVCTVGAQIAYWRDFAPRDRLRMLLKWQVVMPALTRLLGYFPGKALGWLEDTPRGVVHEWTTHMRRLESQLRRGVPPERIAGRQALVERCENLSAPILAISVTDDDFGTEAAIERLLAYFRNSRATHLRISPESIGEPRIGHFAFFHSRYEKTLWPVSLNWLRTGCLAPGTPGVVVAAGRRNDGMPPARAAGGSPGGLLGAAEPPGQP</sequence>
<keyword evidence="3" id="KW-0378">Hydrolase</keyword>
<feature type="domain" description="Serine aminopeptidase S33" evidence="2">
    <location>
        <begin position="48"/>
        <end position="267"/>
    </location>
</feature>
<dbReference type="Gene3D" id="3.40.50.1820">
    <property type="entry name" value="alpha/beta hydrolase"/>
    <property type="match status" value="1"/>
</dbReference>
<evidence type="ECO:0000259" key="2">
    <source>
        <dbReference type="Pfam" id="PF12146"/>
    </source>
</evidence>
<gene>
    <name evidence="3" type="ORF">BER1_2280</name>
</gene>
<dbReference type="Pfam" id="PF12146">
    <property type="entry name" value="Hydrolase_4"/>
    <property type="match status" value="1"/>
</dbReference>
<evidence type="ECO:0000313" key="3">
    <source>
        <dbReference type="EMBL" id="VFR48891.1"/>
    </source>
</evidence>
<name>A0A484RHL7_9ZZZZ</name>
<dbReference type="EMBL" id="CAADIE010000035">
    <property type="protein sequence ID" value="VFR48891.1"/>
    <property type="molecule type" value="Genomic_DNA"/>
</dbReference>
<feature type="region of interest" description="Disordered" evidence="1">
    <location>
        <begin position="334"/>
        <end position="357"/>
    </location>
</feature>
<reference evidence="3" key="1">
    <citation type="submission" date="2019-03" db="EMBL/GenBank/DDBJ databases">
        <authorList>
            <person name="Danneels B."/>
        </authorList>
    </citation>
    <scope>NUCLEOTIDE SEQUENCE</scope>
</reference>
<feature type="region of interest" description="Disordered" evidence="1">
    <location>
        <begin position="1"/>
        <end position="29"/>
    </location>
</feature>
<protein>
    <submittedName>
        <fullName evidence="3">Hydrolases of the alpha/beta superfamily</fullName>
    </submittedName>
</protein>
<organism evidence="3">
    <name type="scientific">plant metagenome</name>
    <dbReference type="NCBI Taxonomy" id="1297885"/>
    <lineage>
        <taxon>unclassified sequences</taxon>
        <taxon>metagenomes</taxon>
        <taxon>organismal metagenomes</taxon>
    </lineage>
</organism>
<dbReference type="InterPro" id="IPR029058">
    <property type="entry name" value="AB_hydrolase_fold"/>
</dbReference>
<accession>A0A484RHL7</accession>
<dbReference type="GO" id="GO:0016787">
    <property type="term" value="F:hydrolase activity"/>
    <property type="evidence" value="ECO:0007669"/>
    <property type="project" value="UniProtKB-KW"/>
</dbReference>
<evidence type="ECO:0000256" key="1">
    <source>
        <dbReference type="SAM" id="MobiDB-lite"/>
    </source>
</evidence>
<proteinExistence type="predicted"/>
<dbReference type="PIRSF" id="PIRSF037442">
    <property type="entry name" value="UCP037442_abhydr"/>
    <property type="match status" value="1"/>
</dbReference>